<evidence type="ECO:0000313" key="2">
    <source>
        <dbReference type="Proteomes" id="UP000244900"/>
    </source>
</evidence>
<name>A0A2S1SUM4_9ACTN</name>
<dbReference type="OrthoDB" id="4772769at2"/>
<accession>A0A2S1SUM4</accession>
<dbReference type="KEGG" id="stir:DDW44_15930"/>
<dbReference type="EMBL" id="CP029188">
    <property type="protein sequence ID" value="AWI30096.1"/>
    <property type="molecule type" value="Genomic_DNA"/>
</dbReference>
<dbReference type="AlphaFoldDB" id="A0A2S1SUM4"/>
<protein>
    <submittedName>
        <fullName evidence="1">Uncharacterized protein</fullName>
    </submittedName>
</protein>
<evidence type="ECO:0000313" key="1">
    <source>
        <dbReference type="EMBL" id="AWI30096.1"/>
    </source>
</evidence>
<sequence length="203" mass="22511">MGSKAAVVVFVEAEPKRVFRDSVVIDRAKSQRLAEMVLGATSNEAGLLALDRAVWPDSGIVCAASLPEYEVVCSRELARRRPSELTEWISQVASGRDAYAVFMHSAEDWGAFAIWSDGRLVRSLCVSPDSGVIEDVGERLPFEVPFWEGEHSVRSEVGYSLPFHPIDFGNEALREFFGFILEGREDESCVDPEEVEIPAFRAV</sequence>
<gene>
    <name evidence="1" type="ORF">DDW44_15930</name>
</gene>
<keyword evidence="2" id="KW-1185">Reference proteome</keyword>
<reference evidence="1 2" key="1">
    <citation type="submission" date="2018-05" db="EMBL/GenBank/DDBJ databases">
        <title>Complete genome sequence of sponge-derived Streptomyces sp. HNM0039.</title>
        <authorList>
            <person name="Huang X."/>
            <person name="Zhou S."/>
        </authorList>
    </citation>
    <scope>NUCLEOTIDE SEQUENCE [LARGE SCALE GENOMIC DNA]</scope>
    <source>
        <strain evidence="1 2">HNM0039</strain>
    </source>
</reference>
<proteinExistence type="predicted"/>
<dbReference type="Pfam" id="PF21997">
    <property type="entry name" value="DUF6928"/>
    <property type="match status" value="1"/>
</dbReference>
<dbReference type="InterPro" id="IPR053847">
    <property type="entry name" value="DUF6928"/>
</dbReference>
<dbReference type="Proteomes" id="UP000244900">
    <property type="component" value="Chromosome"/>
</dbReference>
<organism evidence="1 2">
    <name type="scientific">Streptomyces tirandamycinicus</name>
    <dbReference type="NCBI Taxonomy" id="2174846"/>
    <lineage>
        <taxon>Bacteria</taxon>
        <taxon>Bacillati</taxon>
        <taxon>Actinomycetota</taxon>
        <taxon>Actinomycetes</taxon>
        <taxon>Kitasatosporales</taxon>
        <taxon>Streptomycetaceae</taxon>
        <taxon>Streptomyces</taxon>
    </lineage>
</organism>
<dbReference type="RefSeq" id="WP_108906859.1">
    <property type="nucleotide sequence ID" value="NZ_CP029188.1"/>
</dbReference>